<feature type="region of interest" description="Disordered" evidence="1">
    <location>
        <begin position="180"/>
        <end position="203"/>
    </location>
</feature>
<proteinExistence type="predicted"/>
<organism evidence="2 3">
    <name type="scientific">Mycena albidolilacea</name>
    <dbReference type="NCBI Taxonomy" id="1033008"/>
    <lineage>
        <taxon>Eukaryota</taxon>
        <taxon>Fungi</taxon>
        <taxon>Dikarya</taxon>
        <taxon>Basidiomycota</taxon>
        <taxon>Agaricomycotina</taxon>
        <taxon>Agaricomycetes</taxon>
        <taxon>Agaricomycetidae</taxon>
        <taxon>Agaricales</taxon>
        <taxon>Marasmiineae</taxon>
        <taxon>Mycenaceae</taxon>
        <taxon>Mycena</taxon>
    </lineage>
</organism>
<keyword evidence="3" id="KW-1185">Reference proteome</keyword>
<dbReference type="EMBL" id="JARIHO010000099">
    <property type="protein sequence ID" value="KAJ7304801.1"/>
    <property type="molecule type" value="Genomic_DNA"/>
</dbReference>
<evidence type="ECO:0000256" key="1">
    <source>
        <dbReference type="SAM" id="MobiDB-lite"/>
    </source>
</evidence>
<sequence length="203" mass="22348">MSTLFPPHVASASIVRAVWLANHIESCARRPFAAANDWRDYLEHFGHCDSLRESQAFSWHKFVVFAAVSELGSLSRRCLDAACQCNLQGASDAASITAAFIALFKLLDAMAPHDVRDKLLWVVSRSESSKQEALLLGLSLTSRRLTLDPRLVAHARLRENFRQRLSDAYEHSCGGDGAASLSDGSRHHESDSDDSFSVSSLFA</sequence>
<dbReference type="Proteomes" id="UP001218218">
    <property type="component" value="Unassembled WGS sequence"/>
</dbReference>
<evidence type="ECO:0000313" key="3">
    <source>
        <dbReference type="Proteomes" id="UP001218218"/>
    </source>
</evidence>
<dbReference type="AlphaFoldDB" id="A0AAD6Z2C3"/>
<gene>
    <name evidence="2" type="ORF">DFH08DRAFT_976581</name>
</gene>
<comment type="caution">
    <text evidence="2">The sequence shown here is derived from an EMBL/GenBank/DDBJ whole genome shotgun (WGS) entry which is preliminary data.</text>
</comment>
<accession>A0AAD6Z2C3</accession>
<evidence type="ECO:0000313" key="2">
    <source>
        <dbReference type="EMBL" id="KAJ7304801.1"/>
    </source>
</evidence>
<protein>
    <submittedName>
        <fullName evidence="2">Uncharacterized protein</fullName>
    </submittedName>
</protein>
<name>A0AAD6Z2C3_9AGAR</name>
<reference evidence="2" key="1">
    <citation type="submission" date="2023-03" db="EMBL/GenBank/DDBJ databases">
        <title>Massive genome expansion in bonnet fungi (Mycena s.s.) driven by repeated elements and novel gene families across ecological guilds.</title>
        <authorList>
            <consortium name="Lawrence Berkeley National Laboratory"/>
            <person name="Harder C.B."/>
            <person name="Miyauchi S."/>
            <person name="Viragh M."/>
            <person name="Kuo A."/>
            <person name="Thoen E."/>
            <person name="Andreopoulos B."/>
            <person name="Lu D."/>
            <person name="Skrede I."/>
            <person name="Drula E."/>
            <person name="Henrissat B."/>
            <person name="Morin E."/>
            <person name="Kohler A."/>
            <person name="Barry K."/>
            <person name="LaButti K."/>
            <person name="Morin E."/>
            <person name="Salamov A."/>
            <person name="Lipzen A."/>
            <person name="Mereny Z."/>
            <person name="Hegedus B."/>
            <person name="Baldrian P."/>
            <person name="Stursova M."/>
            <person name="Weitz H."/>
            <person name="Taylor A."/>
            <person name="Grigoriev I.V."/>
            <person name="Nagy L.G."/>
            <person name="Martin F."/>
            <person name="Kauserud H."/>
        </authorList>
    </citation>
    <scope>NUCLEOTIDE SEQUENCE</scope>
    <source>
        <strain evidence="2">CBHHK002</strain>
    </source>
</reference>